<dbReference type="InterPro" id="IPR029058">
    <property type="entry name" value="AB_hydrolase_fold"/>
</dbReference>
<evidence type="ECO:0000313" key="3">
    <source>
        <dbReference type="Proteomes" id="UP000536624"/>
    </source>
</evidence>
<evidence type="ECO:0000259" key="1">
    <source>
        <dbReference type="Pfam" id="PF12697"/>
    </source>
</evidence>
<dbReference type="PANTHER" id="PTHR43433">
    <property type="entry name" value="HYDROLASE, ALPHA/BETA FOLD FAMILY PROTEIN"/>
    <property type="match status" value="1"/>
</dbReference>
<protein>
    <submittedName>
        <fullName evidence="2">Alpha/beta hydrolase</fullName>
    </submittedName>
</protein>
<keyword evidence="2" id="KW-0378">Hydrolase</keyword>
<gene>
    <name evidence="2" type="ORF">SMALB_7564</name>
</gene>
<dbReference type="InterPro" id="IPR000073">
    <property type="entry name" value="AB_hydrolase_1"/>
</dbReference>
<dbReference type="GO" id="GO:0016787">
    <property type="term" value="F:hydrolase activity"/>
    <property type="evidence" value="ECO:0007669"/>
    <property type="project" value="UniProtKB-KW"/>
</dbReference>
<dbReference type="AlphaFoldDB" id="A0A7X6B132"/>
<dbReference type="RefSeq" id="WP_167504666.1">
    <property type="nucleotide sequence ID" value="NZ_JAALLH010000002.1"/>
</dbReference>
<dbReference type="SUPFAM" id="SSF53474">
    <property type="entry name" value="alpha/beta-Hydrolases"/>
    <property type="match status" value="1"/>
</dbReference>
<dbReference type="Proteomes" id="UP000536624">
    <property type="component" value="Unassembled WGS sequence"/>
</dbReference>
<proteinExistence type="predicted"/>
<dbReference type="InterPro" id="IPR050471">
    <property type="entry name" value="AB_hydrolase"/>
</dbReference>
<organism evidence="2 3">
    <name type="scientific">Streptomyces malaysiensis</name>
    <dbReference type="NCBI Taxonomy" id="92644"/>
    <lineage>
        <taxon>Bacteria</taxon>
        <taxon>Bacillati</taxon>
        <taxon>Actinomycetota</taxon>
        <taxon>Actinomycetes</taxon>
        <taxon>Kitasatosporales</taxon>
        <taxon>Streptomycetaceae</taxon>
        <taxon>Streptomyces</taxon>
        <taxon>Streptomyces violaceusniger group</taxon>
    </lineage>
</organism>
<comment type="caution">
    <text evidence="2">The sequence shown here is derived from an EMBL/GenBank/DDBJ whole genome shotgun (WGS) entry which is preliminary data.</text>
</comment>
<dbReference type="PANTHER" id="PTHR43433:SF5">
    <property type="entry name" value="AB HYDROLASE-1 DOMAIN-CONTAINING PROTEIN"/>
    <property type="match status" value="1"/>
</dbReference>
<dbReference type="Pfam" id="PF12697">
    <property type="entry name" value="Abhydrolase_6"/>
    <property type="match status" value="1"/>
</dbReference>
<dbReference type="PRINTS" id="PR00111">
    <property type="entry name" value="ABHYDROLASE"/>
</dbReference>
<name>A0A7X6B132_STRMQ</name>
<reference evidence="2 3" key="1">
    <citation type="submission" date="2020-02" db="EMBL/GenBank/DDBJ databases">
        <title>Streptomyces malaysiensis DSM14702 (JHCC583434, PFL_A843) Genome sequencing and assembly.</title>
        <authorList>
            <person name="Samborskyy M."/>
        </authorList>
    </citation>
    <scope>NUCLEOTIDE SEQUENCE [LARGE SCALE GENOMIC DNA]</scope>
    <source>
        <strain evidence="2 3">DSM 14702</strain>
    </source>
</reference>
<accession>A0A7X6B132</accession>
<dbReference type="EMBL" id="JAALLH010000002">
    <property type="protein sequence ID" value="NIY69440.1"/>
    <property type="molecule type" value="Genomic_DNA"/>
</dbReference>
<feature type="domain" description="AB hydrolase-1" evidence="1">
    <location>
        <begin position="36"/>
        <end position="249"/>
    </location>
</feature>
<sequence length="261" mass="28301">MIRSLATAYGTNLAFEEFGSGSPVLLLPSEEGPTSARPFAEALARDHRVLMAHHPGYGESEQLPWNASVRDLAYLYSDLLDSEGLHGIPAIGSSLGAWAALELAAMGGGQVSSVTLAGPVGIKISGIQERDFVDVYAISAQERAERAYCDPTLGALDVDKLTTEQLMEIMLSREAFTNYVWEPYLHSRSLRHHAARIRVPTLIISGAEDSLVRADYHEELAAFLPNARYVVVPECGHFPDIESPAEMVALFNEFAADAATV</sequence>
<dbReference type="Gene3D" id="3.40.50.1820">
    <property type="entry name" value="alpha/beta hydrolase"/>
    <property type="match status" value="1"/>
</dbReference>
<evidence type="ECO:0000313" key="2">
    <source>
        <dbReference type="EMBL" id="NIY69440.1"/>
    </source>
</evidence>